<evidence type="ECO:0000256" key="7">
    <source>
        <dbReference type="ARBA" id="ARBA00023146"/>
    </source>
</evidence>
<organism evidence="10 11">
    <name type="scientific">Candidatus Phytoplasma pini</name>
    <dbReference type="NCBI Taxonomy" id="267362"/>
    <lineage>
        <taxon>Bacteria</taxon>
        <taxon>Bacillati</taxon>
        <taxon>Mycoplasmatota</taxon>
        <taxon>Mollicutes</taxon>
        <taxon>Acholeplasmatales</taxon>
        <taxon>Acholeplasmataceae</taxon>
        <taxon>Candidatus Phytoplasma</taxon>
    </lineage>
</organism>
<dbReference type="PRINTS" id="PR01042">
    <property type="entry name" value="TRNASYNTHASP"/>
</dbReference>
<feature type="binding site" evidence="8">
    <location>
        <position position="485"/>
    </location>
    <ligand>
        <name>L-aspartate</name>
        <dbReference type="ChEBI" id="CHEBI:29991"/>
    </ligand>
</feature>
<comment type="caution">
    <text evidence="10">The sequence shown here is derived from an EMBL/GenBank/DDBJ whole genome shotgun (WGS) entry which is preliminary data.</text>
</comment>
<evidence type="ECO:0000256" key="3">
    <source>
        <dbReference type="ARBA" id="ARBA00022598"/>
    </source>
</evidence>
<evidence type="ECO:0000256" key="8">
    <source>
        <dbReference type="HAMAP-Rule" id="MF_00044"/>
    </source>
</evidence>
<dbReference type="PROSITE" id="PS50862">
    <property type="entry name" value="AA_TRNA_LIGASE_II"/>
    <property type="match status" value="1"/>
</dbReference>
<reference evidence="10 11" key="1">
    <citation type="submission" date="2019-06" db="EMBL/GenBank/DDBJ databases">
        <title>Draft Genome Sequence of Candidatus Phytoplasma pini-Related Strain MDPP: A Resource for Comparative Genomics of Gymnosperm-infecting Phytoplasmas.</title>
        <authorList>
            <person name="Cai W."/>
            <person name="Costanzo S."/>
            <person name="Shao J."/>
            <person name="Zhao Y."/>
            <person name="Davis R."/>
        </authorList>
    </citation>
    <scope>NUCLEOTIDE SEQUENCE [LARGE SCALE GENOMIC DNA]</scope>
    <source>
        <strain evidence="10 11">MDPP</strain>
    </source>
</reference>
<feature type="binding site" evidence="8">
    <location>
        <position position="478"/>
    </location>
    <ligand>
        <name>ATP</name>
        <dbReference type="ChEBI" id="CHEBI:30616"/>
    </ligand>
</feature>
<evidence type="ECO:0000313" key="11">
    <source>
        <dbReference type="Proteomes" id="UP000320078"/>
    </source>
</evidence>
<keyword evidence="11" id="KW-1185">Reference proteome</keyword>
<keyword evidence="7 8" id="KW-0030">Aminoacyl-tRNA synthetase</keyword>
<evidence type="ECO:0000256" key="1">
    <source>
        <dbReference type="ARBA" id="ARBA00006303"/>
    </source>
</evidence>
<dbReference type="SUPFAM" id="SSF50249">
    <property type="entry name" value="Nucleic acid-binding proteins"/>
    <property type="match status" value="1"/>
</dbReference>
<evidence type="ECO:0000259" key="9">
    <source>
        <dbReference type="PROSITE" id="PS50862"/>
    </source>
</evidence>
<dbReference type="HAMAP" id="MF_00044">
    <property type="entry name" value="Asp_tRNA_synth_type1"/>
    <property type="match status" value="1"/>
</dbReference>
<sequence>MKIKYNEFNSDISLKQKGNKVLLKGWIARKRNLGNKMFLILRDISGFIQLLIKNNHPQYQQVSLLKVETVIDVQGLVIERINKNKNLKNGDIEILVEKINVLSESQQLPLNVFETTEISEEYRLRYRYLDLRREDKKKYLLQRHAITQNIRQTLLKNYFFELETPILCKSTPEGARDFLVPSRIYPKYFYALPQSPQIFKQLYMIAGFERYFQFARCFRDEDLRSDRQPEFTQIDIETSFFSQKEIMTLTEEIIVNLFHSIKNKSLKSPFFQMDYEEAINLYGTDKPDLRFSLFIEDLTSYFNSSFLNQDNESEIVLKGIKIKKDDVRNKKKLYNSVVNEYKRVLKEKYQVNLFFLTKTESFTKGYLSKFIIDDSFLANDESCFLLILNAKNKNLFNQSLKALGFLRNKLGKYLDLIDSSKESLLWIVNFPLLEFSEKEQRYYALHHPFTSPSDLALLGLSPDKVKAKAYDLVWNGYEIGGGSLRIHQYHIQELIFKKLGFSVEEIQKKFGFFVEALKYGTPPHGGIALGLDRLVMMFTKTNNIKDVIAFPKTQSAKDLMLETPSQVDEEQLLTLKIK</sequence>
<dbReference type="InterPro" id="IPR012340">
    <property type="entry name" value="NA-bd_OB-fold"/>
</dbReference>
<feature type="binding site" evidence="8">
    <location>
        <position position="446"/>
    </location>
    <ligand>
        <name>L-aspartate</name>
        <dbReference type="ChEBI" id="CHEBI:29991"/>
    </ligand>
</feature>
<dbReference type="InterPro" id="IPR004364">
    <property type="entry name" value="Aa-tRNA-synt_II"/>
</dbReference>
<evidence type="ECO:0000256" key="2">
    <source>
        <dbReference type="ARBA" id="ARBA00011738"/>
    </source>
</evidence>
<name>A0A559KJE2_9MOLU</name>
<keyword evidence="8" id="KW-0963">Cytoplasm</keyword>
<evidence type="ECO:0000313" key="10">
    <source>
        <dbReference type="EMBL" id="TVY12229.1"/>
    </source>
</evidence>
<dbReference type="InterPro" id="IPR045864">
    <property type="entry name" value="aa-tRNA-synth_II/BPL/LPL"/>
</dbReference>
<comment type="catalytic activity">
    <reaction evidence="8">
        <text>tRNA(Asp) + L-aspartate + ATP = L-aspartyl-tRNA(Asp) + AMP + diphosphate</text>
        <dbReference type="Rhea" id="RHEA:19649"/>
        <dbReference type="Rhea" id="RHEA-COMP:9660"/>
        <dbReference type="Rhea" id="RHEA-COMP:9678"/>
        <dbReference type="ChEBI" id="CHEBI:29991"/>
        <dbReference type="ChEBI" id="CHEBI:30616"/>
        <dbReference type="ChEBI" id="CHEBI:33019"/>
        <dbReference type="ChEBI" id="CHEBI:78442"/>
        <dbReference type="ChEBI" id="CHEBI:78516"/>
        <dbReference type="ChEBI" id="CHEBI:456215"/>
        <dbReference type="EC" id="6.1.1.12"/>
    </reaction>
</comment>
<dbReference type="InterPro" id="IPR006195">
    <property type="entry name" value="aa-tRNA-synth_II"/>
</dbReference>
<dbReference type="GO" id="GO:0005524">
    <property type="term" value="F:ATP binding"/>
    <property type="evidence" value="ECO:0007669"/>
    <property type="project" value="UniProtKB-UniRule"/>
</dbReference>
<dbReference type="Pfam" id="PF00152">
    <property type="entry name" value="tRNA-synt_2"/>
    <property type="match status" value="1"/>
</dbReference>
<dbReference type="Proteomes" id="UP000320078">
    <property type="component" value="Unassembled WGS sequence"/>
</dbReference>
<comment type="caution">
    <text evidence="8">Lacks conserved residue(s) required for the propagation of feature annotation.</text>
</comment>
<dbReference type="CDD" id="cd04317">
    <property type="entry name" value="EcAspRS_like_N"/>
    <property type="match status" value="1"/>
</dbReference>
<dbReference type="Pfam" id="PF01336">
    <property type="entry name" value="tRNA_anti-codon"/>
    <property type="match status" value="1"/>
</dbReference>
<evidence type="ECO:0000256" key="5">
    <source>
        <dbReference type="ARBA" id="ARBA00022840"/>
    </source>
</evidence>
<dbReference type="EMBL" id="VIAE01000005">
    <property type="protein sequence ID" value="TVY12229.1"/>
    <property type="molecule type" value="Genomic_DNA"/>
</dbReference>
<feature type="binding site" evidence="8">
    <location>
        <position position="219"/>
    </location>
    <ligand>
        <name>L-aspartate</name>
        <dbReference type="ChEBI" id="CHEBI:29991"/>
    </ligand>
</feature>
<dbReference type="AlphaFoldDB" id="A0A559KJE2"/>
<protein>
    <recommendedName>
        <fullName evidence="8">Aspartate--tRNA ligase</fullName>
        <ecNumber evidence="8">6.1.1.12</ecNumber>
    </recommendedName>
    <alternativeName>
        <fullName evidence="8">Aspartyl-tRNA synthetase</fullName>
        <shortName evidence="8">AspRS</shortName>
    </alternativeName>
</protein>
<gene>
    <name evidence="8 10" type="primary">aspS</name>
    <name evidence="10" type="ORF">MDPP_00237</name>
</gene>
<dbReference type="PANTHER" id="PTHR22594">
    <property type="entry name" value="ASPARTYL/LYSYL-TRNA SYNTHETASE"/>
    <property type="match status" value="1"/>
</dbReference>
<keyword evidence="3 8" id="KW-0436">Ligase</keyword>
<comment type="subunit">
    <text evidence="2 8">Homodimer.</text>
</comment>
<dbReference type="NCBIfam" id="TIGR00459">
    <property type="entry name" value="aspS_bact"/>
    <property type="match status" value="1"/>
</dbReference>
<feature type="region of interest" description="Aspartate" evidence="8">
    <location>
        <begin position="197"/>
        <end position="200"/>
    </location>
</feature>
<dbReference type="NCBIfam" id="NF001750">
    <property type="entry name" value="PRK00476.1"/>
    <property type="match status" value="1"/>
</dbReference>
<dbReference type="GO" id="GO:0005737">
    <property type="term" value="C:cytoplasm"/>
    <property type="evidence" value="ECO:0007669"/>
    <property type="project" value="UniProtKB-SubCell"/>
</dbReference>
<dbReference type="Gene3D" id="3.30.930.10">
    <property type="entry name" value="Bira Bifunctional Protein, Domain 2"/>
    <property type="match status" value="1"/>
</dbReference>
<keyword evidence="6 8" id="KW-0648">Protein biosynthesis</keyword>
<dbReference type="EC" id="6.1.1.12" evidence="8"/>
<dbReference type="InterPro" id="IPR004365">
    <property type="entry name" value="NA-bd_OB_tRNA"/>
</dbReference>
<feature type="binding site" evidence="8">
    <location>
        <begin position="530"/>
        <end position="533"/>
    </location>
    <ligand>
        <name>ATP</name>
        <dbReference type="ChEBI" id="CHEBI:30616"/>
    </ligand>
</feature>
<accession>A0A559KJE2</accession>
<dbReference type="PANTHER" id="PTHR22594:SF5">
    <property type="entry name" value="ASPARTATE--TRNA LIGASE, MITOCHONDRIAL"/>
    <property type="match status" value="1"/>
</dbReference>
<dbReference type="GO" id="GO:0003676">
    <property type="term" value="F:nucleic acid binding"/>
    <property type="evidence" value="ECO:0007669"/>
    <property type="project" value="InterPro"/>
</dbReference>
<evidence type="ECO:0000256" key="4">
    <source>
        <dbReference type="ARBA" id="ARBA00022741"/>
    </source>
</evidence>
<evidence type="ECO:0000256" key="6">
    <source>
        <dbReference type="ARBA" id="ARBA00022917"/>
    </source>
</evidence>
<dbReference type="GO" id="GO:0006422">
    <property type="term" value="P:aspartyl-tRNA aminoacylation"/>
    <property type="evidence" value="ECO:0007669"/>
    <property type="project" value="UniProtKB-UniRule"/>
</dbReference>
<dbReference type="InterPro" id="IPR047090">
    <property type="entry name" value="AspRS_core"/>
</dbReference>
<feature type="domain" description="Aminoacyl-transfer RNA synthetases class-II family profile" evidence="9">
    <location>
        <begin position="146"/>
        <end position="564"/>
    </location>
</feature>
<dbReference type="RefSeq" id="WP_144658399.1">
    <property type="nucleotide sequence ID" value="NZ_VIAE01000005.1"/>
</dbReference>
<dbReference type="GO" id="GO:0004815">
    <property type="term" value="F:aspartate-tRNA ligase activity"/>
    <property type="evidence" value="ECO:0007669"/>
    <property type="project" value="UniProtKB-UniRule"/>
</dbReference>
<dbReference type="InterPro" id="IPR047089">
    <property type="entry name" value="Asp-tRNA-ligase_1_N"/>
</dbReference>
<dbReference type="OrthoDB" id="9801152at2"/>
<comment type="subcellular location">
    <subcellularLocation>
        <location evidence="8">Cytoplasm</location>
    </subcellularLocation>
</comment>
<keyword evidence="4 8" id="KW-0547">Nucleotide-binding</keyword>
<proteinExistence type="inferred from homology"/>
<comment type="similarity">
    <text evidence="1 8">Belongs to the class-II aminoacyl-tRNA synthetase family. Type 1 subfamily.</text>
</comment>
<feature type="binding site" evidence="8">
    <location>
        <position position="173"/>
    </location>
    <ligand>
        <name>L-aspartate</name>
        <dbReference type="ChEBI" id="CHEBI:29991"/>
    </ligand>
</feature>
<dbReference type="SUPFAM" id="SSF55681">
    <property type="entry name" value="Class II aaRS and biotin synthetases"/>
    <property type="match status" value="1"/>
</dbReference>
<keyword evidence="5 8" id="KW-0067">ATP-binding</keyword>
<feature type="binding site" evidence="8">
    <location>
        <begin position="219"/>
        <end position="221"/>
    </location>
    <ligand>
        <name>ATP</name>
        <dbReference type="ChEBI" id="CHEBI:30616"/>
    </ligand>
</feature>
<comment type="function">
    <text evidence="8">Catalyzes the attachment of L-aspartate to tRNA(Asp) in a two-step reaction: L-aspartate is first activated by ATP to form Asp-AMP and then transferred to the acceptor end of tRNA(Asp).</text>
</comment>
<dbReference type="InterPro" id="IPR004524">
    <property type="entry name" value="Asp-tRNA-ligase_1"/>
</dbReference>
<dbReference type="InterPro" id="IPR002312">
    <property type="entry name" value="Asp/Asn-tRNA-synth_IIb"/>
</dbReference>
<dbReference type="CDD" id="cd00777">
    <property type="entry name" value="AspRS_core"/>
    <property type="match status" value="1"/>
</dbReference>
<dbReference type="Gene3D" id="2.40.50.140">
    <property type="entry name" value="Nucleic acid-binding proteins"/>
    <property type="match status" value="1"/>
</dbReference>
<dbReference type="Gene3D" id="3.30.1360.30">
    <property type="entry name" value="GAD-like domain"/>
    <property type="match status" value="1"/>
</dbReference>
<feature type="binding site" evidence="8">
    <location>
        <position position="228"/>
    </location>
    <ligand>
        <name>ATP</name>
        <dbReference type="ChEBI" id="CHEBI:30616"/>
    </ligand>
</feature>
<dbReference type="InterPro" id="IPR004115">
    <property type="entry name" value="GAD-like_sf"/>
</dbReference>